<feature type="compositionally biased region" description="Low complexity" evidence="1">
    <location>
        <begin position="76"/>
        <end position="86"/>
    </location>
</feature>
<evidence type="ECO:0000256" key="1">
    <source>
        <dbReference type="SAM" id="MobiDB-lite"/>
    </source>
</evidence>
<dbReference type="EMBL" id="VSRR010013253">
    <property type="protein sequence ID" value="MPC55519.1"/>
    <property type="molecule type" value="Genomic_DNA"/>
</dbReference>
<feature type="region of interest" description="Disordered" evidence="1">
    <location>
        <begin position="1"/>
        <end position="112"/>
    </location>
</feature>
<evidence type="ECO:0000313" key="2">
    <source>
        <dbReference type="EMBL" id="MPC55519.1"/>
    </source>
</evidence>
<keyword evidence="3" id="KW-1185">Reference proteome</keyword>
<dbReference type="AlphaFoldDB" id="A0A5B7GD53"/>
<comment type="caution">
    <text evidence="2">The sequence shown here is derived from an EMBL/GenBank/DDBJ whole genome shotgun (WGS) entry which is preliminary data.</text>
</comment>
<feature type="compositionally biased region" description="Polar residues" evidence="1">
    <location>
        <begin position="102"/>
        <end position="112"/>
    </location>
</feature>
<feature type="compositionally biased region" description="Gly residues" evidence="1">
    <location>
        <begin position="21"/>
        <end position="31"/>
    </location>
</feature>
<dbReference type="Proteomes" id="UP000324222">
    <property type="component" value="Unassembled WGS sequence"/>
</dbReference>
<organism evidence="2 3">
    <name type="scientific">Portunus trituberculatus</name>
    <name type="common">Swimming crab</name>
    <name type="synonym">Neptunus trituberculatus</name>
    <dbReference type="NCBI Taxonomy" id="210409"/>
    <lineage>
        <taxon>Eukaryota</taxon>
        <taxon>Metazoa</taxon>
        <taxon>Ecdysozoa</taxon>
        <taxon>Arthropoda</taxon>
        <taxon>Crustacea</taxon>
        <taxon>Multicrustacea</taxon>
        <taxon>Malacostraca</taxon>
        <taxon>Eumalacostraca</taxon>
        <taxon>Eucarida</taxon>
        <taxon>Decapoda</taxon>
        <taxon>Pleocyemata</taxon>
        <taxon>Brachyura</taxon>
        <taxon>Eubrachyura</taxon>
        <taxon>Portunoidea</taxon>
        <taxon>Portunidae</taxon>
        <taxon>Portuninae</taxon>
        <taxon>Portunus</taxon>
    </lineage>
</organism>
<sequence>MARSEPQDTPHYPVSSERNGGSRGPVGGGPHTSGRRHPLTPTPPSHLMLYHPKASLPSSTNLSHPHHLHPYPFPSTPSTLSTPSTSPEKHPKPPPPPAVDTTHCTPSRQRHSCTTYRDHHLLTTYTLQILSPPPPHGDT</sequence>
<reference evidence="2 3" key="1">
    <citation type="submission" date="2019-05" db="EMBL/GenBank/DDBJ databases">
        <title>Another draft genome of Portunus trituberculatus and its Hox gene families provides insights of decapod evolution.</title>
        <authorList>
            <person name="Jeong J.-H."/>
            <person name="Song I."/>
            <person name="Kim S."/>
            <person name="Choi T."/>
            <person name="Kim D."/>
            <person name="Ryu S."/>
            <person name="Kim W."/>
        </authorList>
    </citation>
    <scope>NUCLEOTIDE SEQUENCE [LARGE SCALE GENOMIC DNA]</scope>
    <source>
        <tissue evidence="2">Muscle</tissue>
    </source>
</reference>
<gene>
    <name evidence="2" type="ORF">E2C01_049458</name>
</gene>
<protein>
    <submittedName>
        <fullName evidence="2">Uncharacterized protein</fullName>
    </submittedName>
</protein>
<name>A0A5B7GD53_PORTR</name>
<accession>A0A5B7GD53</accession>
<proteinExistence type="predicted"/>
<evidence type="ECO:0000313" key="3">
    <source>
        <dbReference type="Proteomes" id="UP000324222"/>
    </source>
</evidence>